<gene>
    <name evidence="1" type="ORF">CCAND38_130025</name>
</gene>
<proteinExistence type="predicted"/>
<sequence>MFPEITQIFADSPFKKYIYPYRAVEYIKFFSTHYFLIFLKLLDILSFVLRI</sequence>
<dbReference type="Proteomes" id="UP000045051">
    <property type="component" value="Unassembled WGS sequence"/>
</dbReference>
<organism evidence="1 2">
    <name type="scientific">Capnocytophaga canis</name>
    <dbReference type="NCBI Taxonomy" id="1848903"/>
    <lineage>
        <taxon>Bacteria</taxon>
        <taxon>Pseudomonadati</taxon>
        <taxon>Bacteroidota</taxon>
        <taxon>Flavobacteriia</taxon>
        <taxon>Flavobacteriales</taxon>
        <taxon>Flavobacteriaceae</taxon>
        <taxon>Capnocytophaga</taxon>
    </lineage>
</organism>
<dbReference type="AlphaFoldDB" id="A0A0B7I5Q6"/>
<accession>A0A0B7I5Q6</accession>
<protein>
    <submittedName>
        <fullName evidence="1">Uncharacterized protein</fullName>
    </submittedName>
</protein>
<name>A0A0B7I5Q6_9FLAO</name>
<dbReference type="EMBL" id="CDOI01000035">
    <property type="protein sequence ID" value="CEN43758.1"/>
    <property type="molecule type" value="Genomic_DNA"/>
</dbReference>
<keyword evidence="2" id="KW-1185">Reference proteome</keyword>
<evidence type="ECO:0000313" key="1">
    <source>
        <dbReference type="EMBL" id="CEN43758.1"/>
    </source>
</evidence>
<reference evidence="1 2" key="1">
    <citation type="submission" date="2015-01" db="EMBL/GenBank/DDBJ databases">
        <authorList>
            <person name="MANFREDI Pablo"/>
        </authorList>
    </citation>
    <scope>NUCLEOTIDE SEQUENCE [LARGE SCALE GENOMIC DNA]</scope>
    <source>
        <strain evidence="1 2">CcD38</strain>
    </source>
</reference>
<evidence type="ECO:0000313" key="2">
    <source>
        <dbReference type="Proteomes" id="UP000045051"/>
    </source>
</evidence>